<evidence type="ECO:0000313" key="2">
    <source>
        <dbReference type="EMBL" id="PIL37820.1"/>
    </source>
</evidence>
<organism evidence="2 3">
    <name type="scientific">Massilia psychrophila</name>
    <dbReference type="NCBI Taxonomy" id="1603353"/>
    <lineage>
        <taxon>Bacteria</taxon>
        <taxon>Pseudomonadati</taxon>
        <taxon>Pseudomonadota</taxon>
        <taxon>Betaproteobacteria</taxon>
        <taxon>Burkholderiales</taxon>
        <taxon>Oxalobacteraceae</taxon>
        <taxon>Telluria group</taxon>
        <taxon>Massilia</taxon>
    </lineage>
</organism>
<accession>A0A2G8SVN8</accession>
<proteinExistence type="predicted"/>
<gene>
    <name evidence="2" type="ORF">CR103_21405</name>
</gene>
<evidence type="ECO:0000256" key="1">
    <source>
        <dbReference type="SAM" id="MobiDB-lite"/>
    </source>
</evidence>
<dbReference type="Proteomes" id="UP000228593">
    <property type="component" value="Unassembled WGS sequence"/>
</dbReference>
<keyword evidence="3" id="KW-1185">Reference proteome</keyword>
<name>A0A2G8SVN8_9BURK</name>
<reference evidence="2 3" key="1">
    <citation type="submission" date="2017-10" db="EMBL/GenBank/DDBJ databases">
        <title>Massilia psychrophilum sp. nov., a novel purple-pigmented bacterium isolated from Tianshan glacier, Xinjiang Municipality, China.</title>
        <authorList>
            <person name="Wang H."/>
        </authorList>
    </citation>
    <scope>NUCLEOTIDE SEQUENCE [LARGE SCALE GENOMIC DNA]</scope>
    <source>
        <strain evidence="2 3">JCM 30813</strain>
    </source>
</reference>
<sequence>MAASTALTVNLNIGMPNAIPNLTTENLRTTGATASIGAGAFGTVSWTSADWATPFMTWISGPFMSSWLYRKPIGSDAHLVGWLEVRLYRGGAVEILPWIENGYLNVARPSNKHAPYTFDFGGTQRFNATIDLPNHCRSVLVSGSALSHWLGTDPQVTPNHDKAYLQTTGLVPTYRTSVPISAAVWSSLVKNYSPLQQGNYPNAMGQAGYQPAIGLLPEWDVLYLASDDPRAYPGVIINAYSAGRYGIHYRDENTLRPFRFSSYPNLVVDGGPGTGISNTGASSRNSFTPASSGTAPSTWDIPHHPSIAFTAYLLTGRFYFMEEVQFAATINYLVNTDATRKFSGGVFLSSAGANTTRGAGWALRTLAQAACVSPDDDPLRAEFGASMAANVDFYHATYIAQANNPHGFVAPYSNYTAGTGKYSEAAWMQDFFTAAVGYALDVEPGMTAASNTKLAEFFAWKAQSVIGRLGGAAPTEYLYRDAGRYTLCIAPSDNADFARGTGPWYRNWGEIYRATLGVANPGADGPLRGGNYPEASSYWGNLQPAIAYAVRHNVAGAMAAYTRMVTAPNWSAIVADFSSAPVWSVYPNMRTPPVIPPVTSDLPAWVPPVGYFADVPMLNSPQDVMPAMYRNFPSDTAAMDSAFVMWGGSAILRDFSERGAQVYYAGGHEASYSLPNIQMSLICDFSTLRWSVANLPMQPNVANTFVNGFATDGTPYCPHTYLGLQEVPKAWGGGPQGSLASFFWAGSSYENRINVLDVSRPTLGYSQLTTRQPQNADPSKIRFNAASAGGNYPITVIDPSRRGWWVSVNGGARYTLFISSSGEITQYSALGGNLANGSMVLCSALNLLIAIDGGYSSGPNAGTGYRTLHIRDLITSAITSSTTAGPVPSITGGYDGTVKSFNRPDVMGLQWVDELGCVVGFDQSATPPAIIKLTPPTSNPATGTWTWSTVPVRHWDQDSAGQPALQTSMNNVWSKFRWVPSLQAFVYGTSRDRKPQVIRIA</sequence>
<dbReference type="EMBL" id="PDOB01000067">
    <property type="protein sequence ID" value="PIL37820.1"/>
    <property type="molecule type" value="Genomic_DNA"/>
</dbReference>
<evidence type="ECO:0000313" key="3">
    <source>
        <dbReference type="Proteomes" id="UP000228593"/>
    </source>
</evidence>
<feature type="compositionally biased region" description="Polar residues" evidence="1">
    <location>
        <begin position="275"/>
        <end position="296"/>
    </location>
</feature>
<dbReference type="AlphaFoldDB" id="A0A2G8SVN8"/>
<feature type="region of interest" description="Disordered" evidence="1">
    <location>
        <begin position="274"/>
        <end position="296"/>
    </location>
</feature>
<comment type="caution">
    <text evidence="2">The sequence shown here is derived from an EMBL/GenBank/DDBJ whole genome shotgun (WGS) entry which is preliminary data.</text>
</comment>
<protein>
    <submittedName>
        <fullName evidence="2">Uncharacterized protein</fullName>
    </submittedName>
</protein>